<feature type="signal peptide" evidence="1">
    <location>
        <begin position="1"/>
        <end position="26"/>
    </location>
</feature>
<organism evidence="2 3">
    <name type="scientific">Lasiosphaeria miniovina</name>
    <dbReference type="NCBI Taxonomy" id="1954250"/>
    <lineage>
        <taxon>Eukaryota</taxon>
        <taxon>Fungi</taxon>
        <taxon>Dikarya</taxon>
        <taxon>Ascomycota</taxon>
        <taxon>Pezizomycotina</taxon>
        <taxon>Sordariomycetes</taxon>
        <taxon>Sordariomycetidae</taxon>
        <taxon>Sordariales</taxon>
        <taxon>Lasiosphaeriaceae</taxon>
        <taxon>Lasiosphaeria</taxon>
    </lineage>
</organism>
<reference evidence="2" key="1">
    <citation type="submission" date="2023-06" db="EMBL/GenBank/DDBJ databases">
        <title>Genome-scale phylogeny and comparative genomics of the fungal order Sordariales.</title>
        <authorList>
            <consortium name="Lawrence Berkeley National Laboratory"/>
            <person name="Hensen N."/>
            <person name="Bonometti L."/>
            <person name="Westerberg I."/>
            <person name="Brannstrom I.O."/>
            <person name="Guillou S."/>
            <person name="Cros-Aarteil S."/>
            <person name="Calhoun S."/>
            <person name="Haridas S."/>
            <person name="Kuo A."/>
            <person name="Mondo S."/>
            <person name="Pangilinan J."/>
            <person name="Riley R."/>
            <person name="LaButti K."/>
            <person name="Andreopoulos B."/>
            <person name="Lipzen A."/>
            <person name="Chen C."/>
            <person name="Yanf M."/>
            <person name="Daum C."/>
            <person name="Ng V."/>
            <person name="Clum A."/>
            <person name="Steindorff A."/>
            <person name="Ohm R."/>
            <person name="Martin F."/>
            <person name="Silar P."/>
            <person name="Natvig D."/>
            <person name="Lalanne C."/>
            <person name="Gautier V."/>
            <person name="Ament-velasquez S.L."/>
            <person name="Kruys A."/>
            <person name="Hutchinson M.I."/>
            <person name="Powell A.J."/>
            <person name="Barry K."/>
            <person name="Miller A.N."/>
            <person name="Grigoriev I.V."/>
            <person name="Debuchy R."/>
            <person name="Gladieux P."/>
            <person name="Thoren M.H."/>
            <person name="Johannesson H."/>
        </authorList>
    </citation>
    <scope>NUCLEOTIDE SEQUENCE</scope>
    <source>
        <strain evidence="2">SMH2392-1A</strain>
    </source>
</reference>
<accession>A0AA39ZTV7</accession>
<proteinExistence type="predicted"/>
<name>A0AA39ZTV7_9PEZI</name>
<dbReference type="Proteomes" id="UP001172101">
    <property type="component" value="Unassembled WGS sequence"/>
</dbReference>
<protein>
    <submittedName>
        <fullName evidence="2">Uncharacterized protein</fullName>
    </submittedName>
</protein>
<evidence type="ECO:0000313" key="2">
    <source>
        <dbReference type="EMBL" id="KAK0703636.1"/>
    </source>
</evidence>
<dbReference type="EMBL" id="JAUIRO010000008">
    <property type="protein sequence ID" value="KAK0703636.1"/>
    <property type="molecule type" value="Genomic_DNA"/>
</dbReference>
<sequence length="162" mass="18135">MLSSLATRISLEFATLFGLLCAVSETADYGSLVDMLRDSIGYELVMWSPSIDETKYLDSILRFDDQDVAAEFGREHRRGQPGKDAANSLSSSWGLLLTLFRTLFSTFFGSLFWKGRFSNMFCGYVPGHVWGYAAWDASHRGCACPAWSGLCNPRMISISWGW</sequence>
<evidence type="ECO:0000313" key="3">
    <source>
        <dbReference type="Proteomes" id="UP001172101"/>
    </source>
</evidence>
<dbReference type="GeneID" id="85318677"/>
<evidence type="ECO:0000256" key="1">
    <source>
        <dbReference type="SAM" id="SignalP"/>
    </source>
</evidence>
<gene>
    <name evidence="2" type="ORF">B0T26DRAFT_508060</name>
</gene>
<dbReference type="RefSeq" id="XP_060290495.1">
    <property type="nucleotide sequence ID" value="XM_060435407.1"/>
</dbReference>
<keyword evidence="3" id="KW-1185">Reference proteome</keyword>
<comment type="caution">
    <text evidence="2">The sequence shown here is derived from an EMBL/GenBank/DDBJ whole genome shotgun (WGS) entry which is preliminary data.</text>
</comment>
<keyword evidence="1" id="KW-0732">Signal</keyword>
<feature type="chain" id="PRO_5041386758" evidence="1">
    <location>
        <begin position="27"/>
        <end position="162"/>
    </location>
</feature>
<dbReference type="AlphaFoldDB" id="A0AA39ZTV7"/>